<dbReference type="Proteomes" id="UP001409291">
    <property type="component" value="Unassembled WGS sequence"/>
</dbReference>
<evidence type="ECO:0000256" key="2">
    <source>
        <dbReference type="SAM" id="SignalP"/>
    </source>
</evidence>
<dbReference type="RefSeq" id="WP_021189715.1">
    <property type="nucleotide sequence ID" value="NZ_JBDJLH010000003.1"/>
</dbReference>
<evidence type="ECO:0000256" key="1">
    <source>
        <dbReference type="SAM" id="Coils"/>
    </source>
</evidence>
<keyword evidence="2" id="KW-0732">Signal</keyword>
<name>A0ABV0BZD1_9SPHI</name>
<reference evidence="3 4" key="1">
    <citation type="submission" date="2024-04" db="EMBL/GenBank/DDBJ databases">
        <title>WGS of bacteria from Torrens River.</title>
        <authorList>
            <person name="Wyrsch E.R."/>
            <person name="Drigo B."/>
        </authorList>
    </citation>
    <scope>NUCLEOTIDE SEQUENCE [LARGE SCALE GENOMIC DNA]</scope>
    <source>
        <strain evidence="3 4">TWI391</strain>
    </source>
</reference>
<evidence type="ECO:0000313" key="4">
    <source>
        <dbReference type="Proteomes" id="UP001409291"/>
    </source>
</evidence>
<sequence>MKKLAFLVASAFAITSCANSSNTNNQNDLAKTQEETMKIHDEIMPQVSIFDKDAVTIDSILTNLSAIKTAKPDLDTTNTRQELSQLKSNLEDATDHMMDWMKDYSADSTTVDYANRELTKVKDMKAVFDRVSKEKQEILKKY</sequence>
<feature type="chain" id="PRO_5046513598" evidence="2">
    <location>
        <begin position="21"/>
        <end position="142"/>
    </location>
</feature>
<feature type="signal peptide" evidence="2">
    <location>
        <begin position="1"/>
        <end position="20"/>
    </location>
</feature>
<dbReference type="EMBL" id="JBDJNQ010000008">
    <property type="protein sequence ID" value="MEN5378849.1"/>
    <property type="molecule type" value="Genomic_DNA"/>
</dbReference>
<feature type="coiled-coil region" evidence="1">
    <location>
        <begin position="76"/>
        <end position="103"/>
    </location>
</feature>
<comment type="caution">
    <text evidence="3">The sequence shown here is derived from an EMBL/GenBank/DDBJ whole genome shotgun (WGS) entry which is preliminary data.</text>
</comment>
<organism evidence="3 4">
    <name type="scientific">Sphingobacterium kitahiroshimense</name>
    <dbReference type="NCBI Taxonomy" id="470446"/>
    <lineage>
        <taxon>Bacteria</taxon>
        <taxon>Pseudomonadati</taxon>
        <taxon>Bacteroidota</taxon>
        <taxon>Sphingobacteriia</taxon>
        <taxon>Sphingobacteriales</taxon>
        <taxon>Sphingobacteriaceae</taxon>
        <taxon>Sphingobacterium</taxon>
    </lineage>
</organism>
<gene>
    <name evidence="3" type="ORF">ABE541_16425</name>
</gene>
<proteinExistence type="predicted"/>
<keyword evidence="1" id="KW-0175">Coiled coil</keyword>
<protein>
    <submittedName>
        <fullName evidence="3">Transposase</fullName>
    </submittedName>
</protein>
<accession>A0ABV0BZD1</accession>
<evidence type="ECO:0000313" key="3">
    <source>
        <dbReference type="EMBL" id="MEN5378849.1"/>
    </source>
</evidence>
<keyword evidence="4" id="KW-1185">Reference proteome</keyword>
<dbReference type="PROSITE" id="PS51257">
    <property type="entry name" value="PROKAR_LIPOPROTEIN"/>
    <property type="match status" value="1"/>
</dbReference>